<keyword evidence="4 11" id="KW-0479">Metal-binding</keyword>
<feature type="binding site" evidence="11">
    <location>
        <position position="697"/>
    </location>
    <ligand>
        <name>[4Fe-4S] cluster</name>
        <dbReference type="ChEBI" id="CHEBI:49883"/>
        <label>1</label>
    </ligand>
</feature>
<dbReference type="GO" id="GO:0019164">
    <property type="term" value="F:pyruvate synthase activity"/>
    <property type="evidence" value="ECO:0007669"/>
    <property type="project" value="UniProtKB-EC"/>
</dbReference>
<dbReference type="InterPro" id="IPR017896">
    <property type="entry name" value="4Fe4S_Fe-S-bd"/>
</dbReference>
<feature type="binding site" evidence="11">
    <location>
        <position position="704"/>
    </location>
    <ligand>
        <name>[4Fe-4S] cluster</name>
        <dbReference type="ChEBI" id="CHEBI:49883"/>
        <label>2</label>
    </ligand>
</feature>
<dbReference type="AlphaFoldDB" id="A0A1V1PCD4"/>
<feature type="binding site" evidence="11">
    <location>
        <position position="750"/>
    </location>
    <ligand>
        <name>[4Fe-4S] cluster</name>
        <dbReference type="ChEBI" id="CHEBI:49883"/>
        <label>2</label>
    </ligand>
</feature>
<dbReference type="Pfam" id="PF01558">
    <property type="entry name" value="POR"/>
    <property type="match status" value="1"/>
</dbReference>
<evidence type="ECO:0000256" key="1">
    <source>
        <dbReference type="ARBA" id="ARBA00009032"/>
    </source>
</evidence>
<dbReference type="FunFam" id="3.30.70.20:FF:000022">
    <property type="entry name" value="Pyruvate:ferredoxin (Flavodoxin) oxidoreductase"/>
    <property type="match status" value="1"/>
</dbReference>
<feature type="binding site" evidence="11">
    <location>
        <position position="760"/>
    </location>
    <ligand>
        <name>[4Fe-4S] cluster</name>
        <dbReference type="ChEBI" id="CHEBI:49883"/>
        <label>1</label>
    </ligand>
</feature>
<dbReference type="Gene3D" id="3.30.70.20">
    <property type="match status" value="1"/>
</dbReference>
<comment type="caution">
    <text evidence="13">The sequence shown here is derived from an EMBL/GenBank/DDBJ whole genome shotgun (WGS) entry which is preliminary data.</text>
</comment>
<dbReference type="GO" id="GO:0051539">
    <property type="term" value="F:4 iron, 4 sulfur cluster binding"/>
    <property type="evidence" value="ECO:0007669"/>
    <property type="project" value="UniProtKB-KW"/>
</dbReference>
<feature type="binding site" evidence="11">
    <location>
        <position position="694"/>
    </location>
    <ligand>
        <name>[4Fe-4S] cluster</name>
        <dbReference type="ChEBI" id="CHEBI:49883"/>
        <label>1</label>
    </ligand>
</feature>
<dbReference type="InterPro" id="IPR009014">
    <property type="entry name" value="Transketo_C/PFOR_II"/>
</dbReference>
<evidence type="ECO:0000256" key="2">
    <source>
        <dbReference type="ARBA" id="ARBA00022448"/>
    </source>
</evidence>
<dbReference type="InterPro" id="IPR029061">
    <property type="entry name" value="THDP-binding"/>
</dbReference>
<evidence type="ECO:0000256" key="11">
    <source>
        <dbReference type="PIRSR" id="PIRSR000159-50"/>
    </source>
</evidence>
<gene>
    <name evidence="13" type="primary">nifJ</name>
    <name evidence="13" type="ORF">OMM_01664</name>
</gene>
<dbReference type="InterPro" id="IPR017900">
    <property type="entry name" value="4Fe4S_Fe_S_CS"/>
</dbReference>
<dbReference type="Pfam" id="PF12838">
    <property type="entry name" value="Fer4_7"/>
    <property type="match status" value="1"/>
</dbReference>
<feature type="binding site" evidence="11">
    <location>
        <position position="817"/>
    </location>
    <ligand>
        <name>[4Fe-4S] cluster</name>
        <dbReference type="ChEBI" id="CHEBI:49883"/>
        <label>3</label>
    </ligand>
</feature>
<dbReference type="Gene3D" id="3.40.50.920">
    <property type="match status" value="1"/>
</dbReference>
<evidence type="ECO:0000256" key="4">
    <source>
        <dbReference type="ARBA" id="ARBA00022723"/>
    </source>
</evidence>
<evidence type="ECO:0000256" key="3">
    <source>
        <dbReference type="ARBA" id="ARBA00022485"/>
    </source>
</evidence>
<dbReference type="Pfam" id="PF02775">
    <property type="entry name" value="TPP_enzyme_C"/>
    <property type="match status" value="1"/>
</dbReference>
<proteinExistence type="inferred from homology"/>
<dbReference type="InterPro" id="IPR011766">
    <property type="entry name" value="TPP_enzyme_TPP-bd"/>
</dbReference>
<dbReference type="InterPro" id="IPR002869">
    <property type="entry name" value="Pyrv_flavodox_OxRed_cen"/>
</dbReference>
<keyword evidence="5 9" id="KW-0249">Electron transport</keyword>
<dbReference type="FunFam" id="3.40.50.970:FF:000041">
    <property type="entry name" value="Pyruvate:ferredoxin (Flavodoxin) oxidoreductase"/>
    <property type="match status" value="1"/>
</dbReference>
<dbReference type="FunFam" id="3.40.50.920:FF:000007">
    <property type="entry name" value="Pyruvate:ferredoxin (Flavodoxin) oxidoreductase"/>
    <property type="match status" value="1"/>
</dbReference>
<feature type="domain" description="4Fe-4S ferredoxin-type" evidence="12">
    <location>
        <begin position="685"/>
        <end position="714"/>
    </location>
</feature>
<dbReference type="FunFam" id="3.40.920.10:FF:000001">
    <property type="entry name" value="Pyruvate:ferredoxin (Flavodoxin) oxidoreductase"/>
    <property type="match status" value="1"/>
</dbReference>
<feature type="binding site" evidence="11">
    <location>
        <position position="845"/>
    </location>
    <ligand>
        <name>[4Fe-4S] cluster</name>
        <dbReference type="ChEBI" id="CHEBI:49883"/>
        <label>3</label>
    </ligand>
</feature>
<dbReference type="SUPFAM" id="SSF52518">
    <property type="entry name" value="Thiamin diphosphate-binding fold (THDP-binding)"/>
    <property type="match status" value="2"/>
</dbReference>
<organism evidence="13 14">
    <name type="scientific">Candidatus Magnetoglobus multicellularis str. Araruama</name>
    <dbReference type="NCBI Taxonomy" id="890399"/>
    <lineage>
        <taxon>Bacteria</taxon>
        <taxon>Pseudomonadati</taxon>
        <taxon>Thermodesulfobacteriota</taxon>
        <taxon>Desulfobacteria</taxon>
        <taxon>Desulfobacterales</taxon>
        <taxon>Desulfobacteraceae</taxon>
        <taxon>Candidatus Magnetoglobus</taxon>
    </lineage>
</organism>
<dbReference type="EC" id="1.2.7.1" evidence="9"/>
<name>A0A1V1PCD4_9BACT</name>
<dbReference type="GO" id="GO:0005506">
    <property type="term" value="F:iron ion binding"/>
    <property type="evidence" value="ECO:0007669"/>
    <property type="project" value="InterPro"/>
</dbReference>
<dbReference type="InterPro" id="IPR011895">
    <property type="entry name" value="Pyrv_flavodox_OxRed"/>
</dbReference>
<evidence type="ECO:0000256" key="9">
    <source>
        <dbReference type="PIRNR" id="PIRNR000159"/>
    </source>
</evidence>
<protein>
    <recommendedName>
        <fullName evidence="9">Pyruvate:ferredoxin oxidoreductase</fullName>
        <ecNumber evidence="9">1.2.7.1</ecNumber>
    </recommendedName>
    <alternativeName>
        <fullName evidence="9">Pyruvate synthase</fullName>
    </alternativeName>
</protein>
<dbReference type="InterPro" id="IPR033412">
    <property type="entry name" value="PFOR_II"/>
</dbReference>
<comment type="cofactor">
    <cofactor evidence="11">
        <name>[4Fe-4S] cluster</name>
        <dbReference type="ChEBI" id="CHEBI:49883"/>
    </cofactor>
    <text evidence="11">Binds 3 [4Fe-4S] clusters per subunit.</text>
</comment>
<dbReference type="Gene3D" id="3.40.50.970">
    <property type="match status" value="2"/>
</dbReference>
<dbReference type="Gene3D" id="3.40.920.10">
    <property type="entry name" value="Pyruvate-ferredoxin oxidoreductase, PFOR, domain III"/>
    <property type="match status" value="1"/>
</dbReference>
<dbReference type="PANTHER" id="PTHR32154:SF0">
    <property type="entry name" value="PYRUVATE-FLAVODOXIN OXIDOREDUCTASE-RELATED"/>
    <property type="match status" value="1"/>
</dbReference>
<feature type="site" description="Important for catalytic activity" evidence="10">
    <location>
        <position position="1002"/>
    </location>
</feature>
<feature type="binding site" evidence="11">
    <location>
        <position position="756"/>
    </location>
    <ligand>
        <name>[4Fe-4S] cluster</name>
        <dbReference type="ChEBI" id="CHEBI:49883"/>
        <label>2</label>
    </ligand>
</feature>
<dbReference type="InterPro" id="IPR019456">
    <property type="entry name" value="Pyrv-flavodox_OxRtase_EKR"/>
</dbReference>
<sequence>MNDMSQQMQTLDGNTAAAHVAYGMSDVATIYPITPSSPVGEISDEWAASGRKNIFGQPMLVRQLQSEAGAAASVHGSLVSGALTTTFTASQGLLLMIPNMYKISGELLPGVLHVTARAIATHALSIFGDHQDVMAVRETGFALLASASVQEVIDLGLVAHLSAIEGSIPFVHFFDGFRTSHEYQKVHVIDYKDMARLVNHEKVAEFRARAANPERPELRGTAQNPDVYFQGAEAANRYYDQLPGIVKSCMKKVSDLTGRTYNLFDYVGAPDAENIIVSMGSSNETIHETVTHLADKGESVGLVKVRLYRPFVAQDLLDTIPKTVKCISVLDRTKEPGALGEPLYLDICSTYFENRDKIDSLPKIVGGRYGLGSKEFSPAMVQAVFDNMKASSPKNHFTVGITDDVTHTSIPVGAPLNVAPEGTVSCKFWGLGADGTVGANKSAIKIIGDNTDLFAQAYFAYDSKKSGGVTISHLRFGKNPIQSTYQINTADYIACHNPSYVHMYDILDGIKPEGTFVLNCAWSISDMETNIPAYIRRTIAEKKLKFYAIDAVSIAQSVGLGGRINMIMQTAFFKLANIIPVDDALDYLKKEIDKMFGKKGDRIVKMNVDAVDKTLDHLIAVDYPQSWASVSDTPVPEKDEPDFVKNVMRPMLAVEGDKLPVSVFTPDGIFPVATTKYEKRGVAINVPEWVMDNCIQCNQCAMVCPHAAIRPVLLSDDELKNAPDGFDARPALGKELKGYHFRIQVSPLDCLGCGNCADICPAKKPALIMQPLATQTQKQVPNQNYSETIPTREHLAKRNSVKGSQFYQPLVEYSGACAGCGETPYAKLLTQLFGERMIIGNSTGCTSIWGGSAPSVPYCTNKDGFGPTWGNSLFEDAAEFTYGMFLGAIQQRKRLADLANEALNQDFPENVKTALQGWLDNQRDPELSRKYGDELKGLLPDLSSNAIAKEMISLAKLFTKKSYWIFVGDGAAYDIGFGGIDHVMASGEDINVIIYDTEVYSNTGGQSSKATPTGSVAKFAASGKKTSKKDLGAMLRTYEYVYIAQVSMGASKQQVLKAFTEAESYDGPSLIMCYAPCINHGIKKGMGKSQEESRLAVECGYWPLYRFNPMLKAEGKNPLLLDSKEPDGKLREFLAGEVRYASLQKSFPEEAKKLHEQLEQEVLQRYQTLKRLSEISVSSEQSNES</sequence>
<dbReference type="SUPFAM" id="SSF53323">
    <property type="entry name" value="Pyruvate-ferredoxin oxidoreductase, PFOR, domain III"/>
    <property type="match status" value="1"/>
</dbReference>
<dbReference type="GO" id="GO:0022900">
    <property type="term" value="P:electron transport chain"/>
    <property type="evidence" value="ECO:0007669"/>
    <property type="project" value="InterPro"/>
</dbReference>
<dbReference type="FunFam" id="3.40.50.970:FF:000012">
    <property type="entry name" value="Pyruvate:ferredoxin (Flavodoxin) oxidoreductase"/>
    <property type="match status" value="1"/>
</dbReference>
<evidence type="ECO:0000256" key="10">
    <source>
        <dbReference type="PIRSR" id="PIRSR000159-2"/>
    </source>
</evidence>
<evidence type="ECO:0000259" key="12">
    <source>
        <dbReference type="PROSITE" id="PS51379"/>
    </source>
</evidence>
<dbReference type="Gene3D" id="4.10.780.10">
    <property type="entry name" value="Pyruvate-flavodoxin oxidoreductase, EKR domain"/>
    <property type="match status" value="1"/>
</dbReference>
<keyword evidence="8 11" id="KW-0411">Iron-sulfur</keyword>
<dbReference type="NCBIfam" id="TIGR02176">
    <property type="entry name" value="pyruv_ox_red"/>
    <property type="match status" value="1"/>
</dbReference>
<dbReference type="PIRSF" id="PIRSF000159">
    <property type="entry name" value="NifJ"/>
    <property type="match status" value="1"/>
</dbReference>
<keyword evidence="7 11" id="KW-0408">Iron</keyword>
<dbReference type="Pfam" id="PF01855">
    <property type="entry name" value="POR_N"/>
    <property type="match status" value="1"/>
</dbReference>
<dbReference type="EMBL" id="ATBP01000140">
    <property type="protein sequence ID" value="ETR72511.1"/>
    <property type="molecule type" value="Genomic_DNA"/>
</dbReference>
<evidence type="ECO:0000313" key="14">
    <source>
        <dbReference type="Proteomes" id="UP000189670"/>
    </source>
</evidence>
<accession>A0A1V1PCD4</accession>
<keyword evidence="6 9" id="KW-0560">Oxidoreductase</keyword>
<keyword evidence="3 11" id="KW-0004">4Fe-4S</keyword>
<dbReference type="PROSITE" id="PS00198">
    <property type="entry name" value="4FE4S_FER_1"/>
    <property type="match status" value="1"/>
</dbReference>
<feature type="site" description="Important for catalytic activity" evidence="10">
    <location>
        <position position="67"/>
    </location>
</feature>
<comment type="catalytic activity">
    <reaction evidence="9">
        <text>2 oxidized [2Fe-2S]-[ferredoxin] + pyruvate + CoA = 2 reduced [2Fe-2S]-[ferredoxin] + acetyl-CoA + CO2 + H(+)</text>
        <dbReference type="Rhea" id="RHEA:12765"/>
        <dbReference type="Rhea" id="RHEA-COMP:10000"/>
        <dbReference type="Rhea" id="RHEA-COMP:10001"/>
        <dbReference type="ChEBI" id="CHEBI:15361"/>
        <dbReference type="ChEBI" id="CHEBI:15378"/>
        <dbReference type="ChEBI" id="CHEBI:16526"/>
        <dbReference type="ChEBI" id="CHEBI:33737"/>
        <dbReference type="ChEBI" id="CHEBI:33738"/>
        <dbReference type="ChEBI" id="CHEBI:57287"/>
        <dbReference type="ChEBI" id="CHEBI:57288"/>
        <dbReference type="EC" id="1.2.7.1"/>
    </reaction>
</comment>
<dbReference type="InterPro" id="IPR050722">
    <property type="entry name" value="Pyruvate:ferred/Flavod_OxRd"/>
</dbReference>
<dbReference type="GO" id="GO:0030976">
    <property type="term" value="F:thiamine pyrophosphate binding"/>
    <property type="evidence" value="ECO:0007669"/>
    <property type="project" value="InterPro"/>
</dbReference>
<keyword evidence="2 9" id="KW-0813">Transport</keyword>
<evidence type="ECO:0000256" key="5">
    <source>
        <dbReference type="ARBA" id="ARBA00022982"/>
    </source>
</evidence>
<evidence type="ECO:0000256" key="8">
    <source>
        <dbReference type="ARBA" id="ARBA00023014"/>
    </source>
</evidence>
<feature type="binding site" evidence="11">
    <location>
        <position position="1077"/>
    </location>
    <ligand>
        <name>[4Fe-4S] cluster</name>
        <dbReference type="ChEBI" id="CHEBI:49883"/>
        <label>3</label>
    </ligand>
</feature>
<evidence type="ECO:0000256" key="7">
    <source>
        <dbReference type="ARBA" id="ARBA00023004"/>
    </source>
</evidence>
<feature type="binding site" evidence="11">
    <location>
        <position position="700"/>
    </location>
    <ligand>
        <name>[4Fe-4S] cluster</name>
        <dbReference type="ChEBI" id="CHEBI:49883"/>
        <label>1</label>
    </ligand>
</feature>
<evidence type="ECO:0000313" key="13">
    <source>
        <dbReference type="EMBL" id="ETR72511.1"/>
    </source>
</evidence>
<dbReference type="CDD" id="cd07034">
    <property type="entry name" value="TPP_PYR_PFOR_IOR-alpha_like"/>
    <property type="match status" value="1"/>
</dbReference>
<dbReference type="Pfam" id="PF17147">
    <property type="entry name" value="PFOR_II"/>
    <property type="match status" value="1"/>
</dbReference>
<comment type="similarity">
    <text evidence="1 9">Belongs to the pyruvate:ferredoxin/flavodoxin oxidoreductase family.</text>
</comment>
<dbReference type="CDD" id="cd03377">
    <property type="entry name" value="TPP_PFOR_PNO"/>
    <property type="match status" value="1"/>
</dbReference>
<dbReference type="InterPro" id="IPR037112">
    <property type="entry name" value="Pyrv-flavodox_OxR_EKR_sf"/>
</dbReference>
<dbReference type="Proteomes" id="UP000189670">
    <property type="component" value="Unassembled WGS sequence"/>
</dbReference>
<reference evidence="14" key="1">
    <citation type="submission" date="2012-11" db="EMBL/GenBank/DDBJ databases">
        <authorList>
            <person name="Lucero-Rivera Y.E."/>
            <person name="Tovar-Ramirez D."/>
        </authorList>
    </citation>
    <scope>NUCLEOTIDE SEQUENCE [LARGE SCALE GENOMIC DNA]</scope>
    <source>
        <strain evidence="14">Araruama</strain>
    </source>
</reference>
<dbReference type="InterPro" id="IPR002880">
    <property type="entry name" value="Pyrv_Fd/Flavodoxin_OxRdtase_N"/>
</dbReference>
<dbReference type="SUPFAM" id="SSF54862">
    <property type="entry name" value="4Fe-4S ferredoxins"/>
    <property type="match status" value="1"/>
</dbReference>
<dbReference type="PROSITE" id="PS51379">
    <property type="entry name" value="4FE4S_FER_2"/>
    <property type="match status" value="2"/>
</dbReference>
<dbReference type="SUPFAM" id="SSF52922">
    <property type="entry name" value="TK C-terminal domain-like"/>
    <property type="match status" value="1"/>
</dbReference>
<feature type="site" description="Important for catalytic activity" evidence="10">
    <location>
        <position position="117"/>
    </location>
</feature>
<feature type="binding site" evidence="11">
    <location>
        <position position="820"/>
    </location>
    <ligand>
        <name>[4Fe-4S] cluster</name>
        <dbReference type="ChEBI" id="CHEBI:49883"/>
        <label>3</label>
    </ligand>
</feature>
<dbReference type="PANTHER" id="PTHR32154">
    <property type="entry name" value="PYRUVATE-FLAVODOXIN OXIDOREDUCTASE-RELATED"/>
    <property type="match status" value="1"/>
</dbReference>
<dbReference type="Pfam" id="PF10371">
    <property type="entry name" value="EKR"/>
    <property type="match status" value="1"/>
</dbReference>
<dbReference type="GO" id="GO:0006979">
    <property type="term" value="P:response to oxidative stress"/>
    <property type="evidence" value="ECO:0007669"/>
    <property type="project" value="TreeGrafter"/>
</dbReference>
<keyword evidence="13" id="KW-0670">Pyruvate</keyword>
<feature type="binding site" evidence="11">
    <location>
        <position position="753"/>
    </location>
    <ligand>
        <name>[4Fe-4S] cluster</name>
        <dbReference type="ChEBI" id="CHEBI:49883"/>
        <label>2</label>
    </ligand>
</feature>
<feature type="domain" description="4Fe-4S ferredoxin-type" evidence="12">
    <location>
        <begin position="741"/>
        <end position="772"/>
    </location>
</feature>
<evidence type="ECO:0000256" key="6">
    <source>
        <dbReference type="ARBA" id="ARBA00023002"/>
    </source>
</evidence>
<dbReference type="SMART" id="SM00890">
    <property type="entry name" value="EKR"/>
    <property type="match status" value="1"/>
</dbReference>
<feature type="site" description="Important for catalytic activity" evidence="10">
    <location>
        <position position="34"/>
    </location>
</feature>
<dbReference type="InterPro" id="IPR019752">
    <property type="entry name" value="Pyrv/ketoisovalerate_OxRed_cat"/>
</dbReference>